<sequence length="256" mass="29446">MKKAFINSMPKAGTNLLSRFLCLSGLTKVRLSFRQIPFDPLTTPILDYGYPLGGDYIRPVKRHLVDRRFSSLKDGQFLIGHFGYSHCFLDLASKIDAQVIVMIRDPRAVLNSFVHYVVKERRHPMHKYFNSLSHEQRYEVAFRGGWAGKAYLEPMINRCYMLQPWLDLQDALLVRFEELIGAKGGGNDNHQTNVTKVIADRLGIPENSRSNAVKLLFGESNTFRSGQIDSWRLEIPVALQPEIDHTLRNILEAWHY</sequence>
<comment type="caution">
    <text evidence="2">The sequence shown here is derived from an EMBL/GenBank/DDBJ whole genome shotgun (WGS) entry which is preliminary data.</text>
</comment>
<feature type="domain" description="Sulfotransferase" evidence="1">
    <location>
        <begin position="3"/>
        <end position="179"/>
    </location>
</feature>
<evidence type="ECO:0000259" key="1">
    <source>
        <dbReference type="Pfam" id="PF00685"/>
    </source>
</evidence>
<organism evidence="2 3">
    <name type="scientific">Thiorhodococcus fuscus</name>
    <dbReference type="NCBI Taxonomy" id="527200"/>
    <lineage>
        <taxon>Bacteria</taxon>
        <taxon>Pseudomonadati</taxon>
        <taxon>Pseudomonadota</taxon>
        <taxon>Gammaproteobacteria</taxon>
        <taxon>Chromatiales</taxon>
        <taxon>Chromatiaceae</taxon>
        <taxon>Thiorhodococcus</taxon>
    </lineage>
</organism>
<dbReference type="SUPFAM" id="SSF52540">
    <property type="entry name" value="P-loop containing nucleoside triphosphate hydrolases"/>
    <property type="match status" value="1"/>
</dbReference>
<reference evidence="3" key="1">
    <citation type="journal article" date="2019" name="Int. J. Syst. Evol. Microbiol.">
        <title>The Global Catalogue of Microorganisms (GCM) 10K type strain sequencing project: providing services to taxonomists for standard genome sequencing and annotation.</title>
        <authorList>
            <consortium name="The Broad Institute Genomics Platform"/>
            <consortium name="The Broad Institute Genome Sequencing Center for Infectious Disease"/>
            <person name="Wu L."/>
            <person name="Ma J."/>
        </authorList>
    </citation>
    <scope>NUCLEOTIDE SEQUENCE [LARGE SCALE GENOMIC DNA]</scope>
    <source>
        <strain evidence="3">KACC 12597</strain>
    </source>
</reference>
<evidence type="ECO:0000313" key="2">
    <source>
        <dbReference type="EMBL" id="MFD2112991.1"/>
    </source>
</evidence>
<gene>
    <name evidence="2" type="ORF">ACFSJC_14165</name>
</gene>
<protein>
    <submittedName>
        <fullName evidence="2">Sulfotransferase domain-containing protein</fullName>
    </submittedName>
</protein>
<proteinExistence type="predicted"/>
<keyword evidence="3" id="KW-1185">Reference proteome</keyword>
<accession>A0ABW4YBQ1</accession>
<evidence type="ECO:0000313" key="3">
    <source>
        <dbReference type="Proteomes" id="UP001597337"/>
    </source>
</evidence>
<dbReference type="Pfam" id="PF00685">
    <property type="entry name" value="Sulfotransfer_1"/>
    <property type="match status" value="1"/>
</dbReference>
<dbReference type="Proteomes" id="UP001597337">
    <property type="component" value="Unassembled WGS sequence"/>
</dbReference>
<dbReference type="InterPro" id="IPR027417">
    <property type="entry name" value="P-loop_NTPase"/>
</dbReference>
<dbReference type="Gene3D" id="3.40.50.300">
    <property type="entry name" value="P-loop containing nucleotide triphosphate hydrolases"/>
    <property type="match status" value="1"/>
</dbReference>
<dbReference type="RefSeq" id="WP_386027636.1">
    <property type="nucleotide sequence ID" value="NZ_JBHUHX010000040.1"/>
</dbReference>
<dbReference type="InterPro" id="IPR000863">
    <property type="entry name" value="Sulfotransferase_dom"/>
</dbReference>
<name>A0ABW4YBQ1_9GAMM</name>
<dbReference type="EMBL" id="JBHUHX010000040">
    <property type="protein sequence ID" value="MFD2112991.1"/>
    <property type="molecule type" value="Genomic_DNA"/>
</dbReference>